<evidence type="ECO:0000256" key="1">
    <source>
        <dbReference type="ARBA" id="ARBA00001311"/>
    </source>
</evidence>
<dbReference type="PANTHER" id="PTHR11895:SF7">
    <property type="entry name" value="GLUTAMYL-TRNA(GLN) AMIDOTRANSFERASE SUBUNIT A, MITOCHONDRIAL"/>
    <property type="match status" value="1"/>
</dbReference>
<protein>
    <recommendedName>
        <fullName evidence="3">amidase</fullName>
        <ecNumber evidence="3">3.5.1.4</ecNumber>
    </recommendedName>
</protein>
<feature type="region of interest" description="Disordered" evidence="4">
    <location>
        <begin position="21"/>
        <end position="53"/>
    </location>
</feature>
<dbReference type="GO" id="GO:0004040">
    <property type="term" value="F:amidase activity"/>
    <property type="evidence" value="ECO:0007669"/>
    <property type="project" value="UniProtKB-EC"/>
</dbReference>
<dbReference type="PANTHER" id="PTHR11895">
    <property type="entry name" value="TRANSAMIDASE"/>
    <property type="match status" value="1"/>
</dbReference>
<proteinExistence type="inferred from homology"/>
<comment type="catalytic activity">
    <reaction evidence="1">
        <text>a monocarboxylic acid amide + H2O = a monocarboxylate + NH4(+)</text>
        <dbReference type="Rhea" id="RHEA:12020"/>
        <dbReference type="ChEBI" id="CHEBI:15377"/>
        <dbReference type="ChEBI" id="CHEBI:28938"/>
        <dbReference type="ChEBI" id="CHEBI:35757"/>
        <dbReference type="ChEBI" id="CHEBI:83628"/>
        <dbReference type="EC" id="3.5.1.4"/>
    </reaction>
</comment>
<evidence type="ECO:0000256" key="2">
    <source>
        <dbReference type="ARBA" id="ARBA00009199"/>
    </source>
</evidence>
<dbReference type="OrthoDB" id="182039at2"/>
<comment type="similarity">
    <text evidence="2">Belongs to the amidase family.</text>
</comment>
<evidence type="ECO:0000259" key="5">
    <source>
        <dbReference type="Pfam" id="PF01425"/>
    </source>
</evidence>
<dbReference type="InterPro" id="IPR023631">
    <property type="entry name" value="Amidase_dom"/>
</dbReference>
<evidence type="ECO:0000313" key="7">
    <source>
        <dbReference type="Proteomes" id="UP000321424"/>
    </source>
</evidence>
<sequence>MERRKFVQAVSVSSAAVIAAGCSSDDSSTTSPVSTSAFSYPEQPPATDPTNTDALAPFPVQQAPRPVAKPRSYELSLPDHRGIDSSDPTGLGVLELAALLRAGALTSERLTRALLDRAEDKDKEINSFVRRYPDTALAAAREADARRRSEGDRASLLCGIPLALKDVFAVRGRPLTAGLPTLLGDNVAVGDCTVWARLKADGMPLLGHVQTHQMAIGSLTEQTANPWNFHKVPGGSSGGSAAALAARFTPAALGTDTAGSLRIPASACNVCSIKPTAGLVSVYGTIPVAWSFDNVGPMARSAADLGPLLAAIAGFDPFDPRTNGAIDWPQSYPSTPRASGLVGTRLGIPATAPALDPGVADSYRDMQATLRSLGAEVIAVETPAPMNYLDMIIGQGVEIGAYQAQWWPARRDAYTRYLTESFAFLLAHEPKAIAYHQLLRERTRRQQHWCALLRDHALDAILLPVLGTELVDRPPFGDYGPQEGMAMSPQTNDANYCGLPAVAIPAQPSTVTGLPVGVQLMGAPYSDAHLLQIAVDIQAHTDYHAARPHI</sequence>
<dbReference type="EC" id="3.5.1.4" evidence="3"/>
<dbReference type="EMBL" id="BJXA01000033">
    <property type="protein sequence ID" value="GEM40165.1"/>
    <property type="molecule type" value="Genomic_DNA"/>
</dbReference>
<gene>
    <name evidence="6" type="ORF">NN4_46840</name>
</gene>
<dbReference type="RefSeq" id="WP_147135068.1">
    <property type="nucleotide sequence ID" value="NZ_BJXA01000033.1"/>
</dbReference>
<reference evidence="6 7" key="1">
    <citation type="submission" date="2019-07" db="EMBL/GenBank/DDBJ databases">
        <title>Whole genome shotgun sequence of Nocardia ninae NBRC 108245.</title>
        <authorList>
            <person name="Hosoyama A."/>
            <person name="Uohara A."/>
            <person name="Ohji S."/>
            <person name="Ichikawa N."/>
        </authorList>
    </citation>
    <scope>NUCLEOTIDE SEQUENCE [LARGE SCALE GENOMIC DNA]</scope>
    <source>
        <strain evidence="6 7">NBRC 108245</strain>
    </source>
</reference>
<dbReference type="Pfam" id="PF01425">
    <property type="entry name" value="Amidase"/>
    <property type="match status" value="1"/>
</dbReference>
<evidence type="ECO:0000256" key="3">
    <source>
        <dbReference type="ARBA" id="ARBA00012922"/>
    </source>
</evidence>
<dbReference type="InterPro" id="IPR020556">
    <property type="entry name" value="Amidase_CS"/>
</dbReference>
<dbReference type="InterPro" id="IPR000120">
    <property type="entry name" value="Amidase"/>
</dbReference>
<dbReference type="Proteomes" id="UP000321424">
    <property type="component" value="Unassembled WGS sequence"/>
</dbReference>
<comment type="caution">
    <text evidence="6">The sequence shown here is derived from an EMBL/GenBank/DDBJ whole genome shotgun (WGS) entry which is preliminary data.</text>
</comment>
<feature type="domain" description="Amidase" evidence="5">
    <location>
        <begin position="110"/>
        <end position="531"/>
    </location>
</feature>
<dbReference type="InterPro" id="IPR036928">
    <property type="entry name" value="AS_sf"/>
</dbReference>
<evidence type="ECO:0000256" key="4">
    <source>
        <dbReference type="SAM" id="MobiDB-lite"/>
    </source>
</evidence>
<feature type="compositionally biased region" description="Low complexity" evidence="4">
    <location>
        <begin position="21"/>
        <end position="36"/>
    </location>
</feature>
<dbReference type="Gene3D" id="3.90.1300.10">
    <property type="entry name" value="Amidase signature (AS) domain"/>
    <property type="match status" value="1"/>
</dbReference>
<accession>A0A511MHM7</accession>
<name>A0A511MHM7_9NOCA</name>
<dbReference type="SUPFAM" id="SSF75304">
    <property type="entry name" value="Amidase signature (AS) enzymes"/>
    <property type="match status" value="1"/>
</dbReference>
<evidence type="ECO:0000313" key="6">
    <source>
        <dbReference type="EMBL" id="GEM40165.1"/>
    </source>
</evidence>
<dbReference type="AlphaFoldDB" id="A0A511MHM7"/>
<organism evidence="6 7">
    <name type="scientific">Nocardia ninae NBRC 108245</name>
    <dbReference type="NCBI Taxonomy" id="1210091"/>
    <lineage>
        <taxon>Bacteria</taxon>
        <taxon>Bacillati</taxon>
        <taxon>Actinomycetota</taxon>
        <taxon>Actinomycetes</taxon>
        <taxon>Mycobacteriales</taxon>
        <taxon>Nocardiaceae</taxon>
        <taxon>Nocardia</taxon>
    </lineage>
</organism>
<dbReference type="PROSITE" id="PS51257">
    <property type="entry name" value="PROKAR_LIPOPROTEIN"/>
    <property type="match status" value="1"/>
</dbReference>
<keyword evidence="7" id="KW-1185">Reference proteome</keyword>
<dbReference type="PROSITE" id="PS00571">
    <property type="entry name" value="AMIDASES"/>
    <property type="match status" value="1"/>
</dbReference>